<dbReference type="Gene3D" id="3.90.550.10">
    <property type="entry name" value="Spore Coat Polysaccharide Biosynthesis Protein SpsA, Chain A"/>
    <property type="match status" value="1"/>
</dbReference>
<dbReference type="PANTHER" id="PTHR43685:SF3">
    <property type="entry name" value="SLR2126 PROTEIN"/>
    <property type="match status" value="1"/>
</dbReference>
<accession>A0A6M4IKZ6</accession>
<dbReference type="RefSeq" id="WP_171223462.1">
    <property type="nucleotide sequence ID" value="NZ_CP053085.1"/>
</dbReference>
<dbReference type="Proteomes" id="UP000500938">
    <property type="component" value="Chromosome"/>
</dbReference>
<evidence type="ECO:0000313" key="2">
    <source>
        <dbReference type="EMBL" id="QJR34036.1"/>
    </source>
</evidence>
<proteinExistence type="predicted"/>
<dbReference type="CDD" id="cd00761">
    <property type="entry name" value="Glyco_tranf_GTA_type"/>
    <property type="match status" value="1"/>
</dbReference>
<dbReference type="EMBL" id="CP053085">
    <property type="protein sequence ID" value="QJR34036.1"/>
    <property type="molecule type" value="Genomic_DNA"/>
</dbReference>
<gene>
    <name evidence="2" type="ORF">HKW67_00155</name>
</gene>
<organism evidence="2 3">
    <name type="scientific">Gemmatimonas groenlandica</name>
    <dbReference type="NCBI Taxonomy" id="2732249"/>
    <lineage>
        <taxon>Bacteria</taxon>
        <taxon>Pseudomonadati</taxon>
        <taxon>Gemmatimonadota</taxon>
        <taxon>Gemmatimonadia</taxon>
        <taxon>Gemmatimonadales</taxon>
        <taxon>Gemmatimonadaceae</taxon>
        <taxon>Gemmatimonas</taxon>
    </lineage>
</organism>
<keyword evidence="2" id="KW-0808">Transferase</keyword>
<dbReference type="AlphaFoldDB" id="A0A6M4IKZ6"/>
<dbReference type="InterPro" id="IPR050834">
    <property type="entry name" value="Glycosyltransf_2"/>
</dbReference>
<feature type="domain" description="Glycosyltransferase 2-like" evidence="1">
    <location>
        <begin position="7"/>
        <end position="140"/>
    </location>
</feature>
<evidence type="ECO:0000313" key="3">
    <source>
        <dbReference type="Proteomes" id="UP000500938"/>
    </source>
</evidence>
<dbReference type="InterPro" id="IPR029044">
    <property type="entry name" value="Nucleotide-diphossugar_trans"/>
</dbReference>
<name>A0A6M4IKZ6_9BACT</name>
<dbReference type="KEGG" id="ggr:HKW67_00155"/>
<keyword evidence="3" id="KW-1185">Reference proteome</keyword>
<dbReference type="InterPro" id="IPR001173">
    <property type="entry name" value="Glyco_trans_2-like"/>
</dbReference>
<dbReference type="Pfam" id="PF00535">
    <property type="entry name" value="Glycos_transf_2"/>
    <property type="match status" value="1"/>
</dbReference>
<dbReference type="PANTHER" id="PTHR43685">
    <property type="entry name" value="GLYCOSYLTRANSFERASE"/>
    <property type="match status" value="1"/>
</dbReference>
<evidence type="ECO:0000259" key="1">
    <source>
        <dbReference type="Pfam" id="PF00535"/>
    </source>
</evidence>
<reference evidence="2 3" key="1">
    <citation type="submission" date="2020-05" db="EMBL/GenBank/DDBJ databases">
        <title>Complete genome sequence of Gemmatimonas greenlandica TET16.</title>
        <authorList>
            <person name="Zeng Y."/>
        </authorList>
    </citation>
    <scope>NUCLEOTIDE SEQUENCE [LARGE SCALE GENOMIC DNA]</scope>
    <source>
        <strain evidence="2 3">TET16</strain>
    </source>
</reference>
<sequence length="293" mass="32812">MTSPRFSVIVPTRARLPQLRRCLTALAAQTVARDDFEVVIVNDGSPPLPDVELDAFRERLTIRSIHQEWGGPASARNTGIREAHGAFLAFTDDDCAPTPQWLATLDEALRATPNALVGGHVRNALDDNVFSEASQLLIDFLYDRFDSAATRGPRFFTSNNFAGATASFREIGGFDTTFRLPAGEDRDLTDRWQAAGWPHVYAREALVQHHHVMSFRSYTRQHLNYGRGAWTFHQARARRQTGVRETESPGFYAALLGYPLQRGRTRRPVVQVALLAWSQGANALGYFLEKLRS</sequence>
<dbReference type="GO" id="GO:0016740">
    <property type="term" value="F:transferase activity"/>
    <property type="evidence" value="ECO:0007669"/>
    <property type="project" value="UniProtKB-KW"/>
</dbReference>
<protein>
    <submittedName>
        <fullName evidence="2">Glycosyltransferase</fullName>
    </submittedName>
</protein>
<dbReference type="SUPFAM" id="SSF53448">
    <property type="entry name" value="Nucleotide-diphospho-sugar transferases"/>
    <property type="match status" value="1"/>
</dbReference>